<dbReference type="EMBL" id="KI632002">
    <property type="protein sequence ID" value="EYU25527.1"/>
    <property type="molecule type" value="Genomic_DNA"/>
</dbReference>
<dbReference type="Proteomes" id="UP000030748">
    <property type="component" value="Unassembled WGS sequence"/>
</dbReference>
<accession>A0A022QA26</accession>
<evidence type="ECO:0000313" key="2">
    <source>
        <dbReference type="Proteomes" id="UP000030748"/>
    </source>
</evidence>
<reference evidence="1 2" key="1">
    <citation type="journal article" date="2013" name="Proc. Natl. Acad. Sci. U.S.A.">
        <title>Fine-scale variation in meiotic recombination in Mimulus inferred from population shotgun sequencing.</title>
        <authorList>
            <person name="Hellsten U."/>
            <person name="Wright K.M."/>
            <person name="Jenkins J."/>
            <person name="Shu S."/>
            <person name="Yuan Y."/>
            <person name="Wessler S.R."/>
            <person name="Schmutz J."/>
            <person name="Willis J.H."/>
            <person name="Rokhsar D.S."/>
        </authorList>
    </citation>
    <scope>NUCLEOTIDE SEQUENCE [LARGE SCALE GENOMIC DNA]</scope>
    <source>
        <strain evidence="2">cv. DUN x IM62</strain>
    </source>
</reference>
<keyword evidence="2" id="KW-1185">Reference proteome</keyword>
<dbReference type="STRING" id="4155.A0A022QA26"/>
<proteinExistence type="predicted"/>
<protein>
    <submittedName>
        <fullName evidence="1">Uncharacterized protein</fullName>
    </submittedName>
</protein>
<gene>
    <name evidence="1" type="ORF">MIMGU_mgv11b020357mg</name>
</gene>
<name>A0A022QA26_ERYGU</name>
<sequence>MLHGLIARNSIKSWELHTKLADSYKEVVANLNIANAQQISSYLECILHPWLQGKRRQPSFVICDHGSAIPVQHDPLSTICTRFGAVGPNLVWPVRILMIISYLISYPIGKKQLVRRHVALGRLDLRCEKSYSCIKISWYLLKKCLEICGVAAD</sequence>
<organism evidence="1 2">
    <name type="scientific">Erythranthe guttata</name>
    <name type="common">Yellow monkey flower</name>
    <name type="synonym">Mimulus guttatus</name>
    <dbReference type="NCBI Taxonomy" id="4155"/>
    <lineage>
        <taxon>Eukaryota</taxon>
        <taxon>Viridiplantae</taxon>
        <taxon>Streptophyta</taxon>
        <taxon>Embryophyta</taxon>
        <taxon>Tracheophyta</taxon>
        <taxon>Spermatophyta</taxon>
        <taxon>Magnoliopsida</taxon>
        <taxon>eudicotyledons</taxon>
        <taxon>Gunneridae</taxon>
        <taxon>Pentapetalae</taxon>
        <taxon>asterids</taxon>
        <taxon>lamiids</taxon>
        <taxon>Lamiales</taxon>
        <taxon>Phrymaceae</taxon>
        <taxon>Erythranthe</taxon>
    </lineage>
</organism>
<dbReference type="AlphaFoldDB" id="A0A022QA26"/>
<evidence type="ECO:0000313" key="1">
    <source>
        <dbReference type="EMBL" id="EYU25527.1"/>
    </source>
</evidence>